<feature type="compositionally biased region" description="Low complexity" evidence="1">
    <location>
        <begin position="1330"/>
        <end position="1342"/>
    </location>
</feature>
<feature type="region of interest" description="Disordered" evidence="1">
    <location>
        <begin position="1315"/>
        <end position="1373"/>
    </location>
</feature>
<evidence type="ECO:0000313" key="4">
    <source>
        <dbReference type="Proteomes" id="UP000041254"/>
    </source>
</evidence>
<organism evidence="3 4">
    <name type="scientific">Vitrella brassicaformis (strain CCMP3155)</name>
    <dbReference type="NCBI Taxonomy" id="1169540"/>
    <lineage>
        <taxon>Eukaryota</taxon>
        <taxon>Sar</taxon>
        <taxon>Alveolata</taxon>
        <taxon>Colpodellida</taxon>
        <taxon>Vitrellaceae</taxon>
        <taxon>Vitrella</taxon>
    </lineage>
</organism>
<reference evidence="3 4" key="1">
    <citation type="submission" date="2014-11" db="EMBL/GenBank/DDBJ databases">
        <authorList>
            <person name="Zhu J."/>
            <person name="Qi W."/>
            <person name="Song R."/>
        </authorList>
    </citation>
    <scope>NUCLEOTIDE SEQUENCE [LARGE SCALE GENOMIC DNA]</scope>
</reference>
<dbReference type="VEuPathDB" id="CryptoDB:Vbra_7863"/>
<dbReference type="PhylomeDB" id="A0A0G4EMK9"/>
<feature type="chain" id="PRO_5005187337" evidence="2">
    <location>
        <begin position="21"/>
        <end position="1572"/>
    </location>
</feature>
<protein>
    <submittedName>
        <fullName evidence="3">Uncharacterized protein</fullName>
    </submittedName>
</protein>
<evidence type="ECO:0000256" key="2">
    <source>
        <dbReference type="SAM" id="SignalP"/>
    </source>
</evidence>
<keyword evidence="2" id="KW-0732">Signal</keyword>
<proteinExistence type="predicted"/>
<feature type="signal peptide" evidence="2">
    <location>
        <begin position="1"/>
        <end position="20"/>
    </location>
</feature>
<dbReference type="EMBL" id="CDMY01000265">
    <property type="protein sequence ID" value="CEL98214.1"/>
    <property type="molecule type" value="Genomic_DNA"/>
</dbReference>
<evidence type="ECO:0000313" key="3">
    <source>
        <dbReference type="EMBL" id="CEL98214.1"/>
    </source>
</evidence>
<name>A0A0G4EMK9_VITBC</name>
<feature type="compositionally biased region" description="Pro residues" evidence="1">
    <location>
        <begin position="1318"/>
        <end position="1329"/>
    </location>
</feature>
<gene>
    <name evidence="3" type="ORF">Vbra_7863</name>
</gene>
<evidence type="ECO:0000256" key="1">
    <source>
        <dbReference type="SAM" id="MobiDB-lite"/>
    </source>
</evidence>
<keyword evidence="4" id="KW-1185">Reference proteome</keyword>
<dbReference type="InParanoid" id="A0A0G4EMK9"/>
<feature type="compositionally biased region" description="Pro residues" evidence="1">
    <location>
        <begin position="1343"/>
        <end position="1361"/>
    </location>
</feature>
<dbReference type="Proteomes" id="UP000041254">
    <property type="component" value="Unassembled WGS sequence"/>
</dbReference>
<sequence>MKPFMFCIATFSLDLRLVLGQAGDIPGARERLVGLEPRVPSFFPPRAPSLIDRTEGEDAAASVPWGSGLLQTTEEEVQKMGQWPSVGAIRVSETGADWREAMRPPPWAFDSFLNAAQSGGEGEREGVEVDQDFEGQLRRAIVLGTPLKLEYLMQLEDFQGYDPAVLPKVEEYLQLVVAKSRAAIRDGSYPPDKVWSFLDYVTVRAAEKARNLPPYFLKSGSIEEQLKFDSDMIIKDGLAKVKSVPSSFPGASVEMKDLLEVDLLGLGPKGWLLYAPSAVSFVPGEKRTEDDLTKLVKGSLKTRQPIKKEDLKVIYPAVVDTKLEPLQMFINNQVGAKYDDAKTEWMTKITSEYKGYGDAFDEFVARTAAKESELYLKYSEELKDRLLSSDLTTYFDSISKSLFEDAKARIPTCDRYKDGSFDKTLCELFYQQTFPKHNSRRRLLYDPNNPSPSTAPGFMSITQLQAEPTAAAIKAKPILFDDLKPLADMYQRDPVPKKIEYTDAELQTFLRTEVVPFMAAMQRLADTYNSILAGGEHVCLLAECKDEKYLFEKLMSAKAVEGFYLLQPAAAYEKKVTPELVLYQDRLARQLYTEAKAYAEDFPKRPYLPKRPPQVPDLNALTALKQLDDLAKYLLDKLVSKVDVVASELQAFFKTALPKTLQILPSFYKEVRAAFEPVHEKLKGTDYGKAFDNFVAYEAAKMTREFRRYFDTATLVDEAVRSKYLKEVAASIVKDGEHRLPSIDRYDKDFDKKLYTLFQEAFKTGSVITASVSVPADCPLDDPLCTSVSQLPTVSFQDVKPAWATTAPDDWTHFLDKFAVPFFETLRLSGDKYYKDASEEKKKVFRDYLPTLAVDGYYLLINVARQHTSPDLGETPIRRRLMLQATPEHLSAMQKTTAEGADLYITQVQPPEVVTPPAALLTESEQLIVKMSKEAVEAAKQYGDAFVKLPLLPPLLPWGYLQPAIPKAPAALPFVPSYKPYGAASLVTEGESMVVFPTLRQMTPPSVGVPVYGGSSEAVNMVFVREYRAILYTREREVDLTDAWLRKFDEFKTLTREVTVYANSFLKAVAVKVYAKRPSFDGEQYSAYVDLVAMYAYGDLRKLIGHTREYSDLGSDEARRGIEDYIDNILYRTTEEPHTNVMWIRPELLGVSLYQLEEFKNPQYTDFEKLVKDTIIKEDIKSEDADKVIRAMPGPIVMPGDSEMGPDVFRDRATAFFDAIAKERSRLGADPKRRRLQAGRDPLAVVDHYLVRRTERALQALAVPMPAFVPGGIPASPPLSSPEAGAAAALKLLQEADIFSTQQGQPQPDMLIPGLDEGPPPMFAPPQASPLPGLLGPQQTGVPAPPPPPTPPVGPGPPPDPLSAMSPAGATPMAVPPAPGGLVMGPPTDALTPIETAFIVQFYLQPSSGAPQPPLGWAGPVPSKLDDFNWSGRKQELGQMVDAFVATVATKKAEYAAQYADDPMRVQTFNDWLYSRTLIEAGRVASFVQGESEGYIGTIAVQRFIKERADKVYNEGVQFMESWSTPLFSTSRLFYSQPDWQQVDNGPPALGLEVIAQSAAELGGTIQGLLPV</sequence>
<accession>A0A0G4EMK9</accession>